<dbReference type="InterPro" id="IPR003439">
    <property type="entry name" value="ABC_transporter-like_ATP-bd"/>
</dbReference>
<feature type="domain" description="ABC transporter" evidence="5">
    <location>
        <begin position="3"/>
        <end position="217"/>
    </location>
</feature>
<dbReference type="Gene3D" id="3.40.50.300">
    <property type="entry name" value="P-loop containing nucleotide triphosphate hydrolases"/>
    <property type="match status" value="1"/>
</dbReference>
<protein>
    <submittedName>
        <fullName evidence="6">ATP-binding cassette domain-containing protein</fullName>
    </submittedName>
</protein>
<evidence type="ECO:0000256" key="3">
    <source>
        <dbReference type="ARBA" id="ARBA00022840"/>
    </source>
</evidence>
<evidence type="ECO:0000313" key="6">
    <source>
        <dbReference type="EMBL" id="QEC72192.1"/>
    </source>
</evidence>
<name>A0A5B8VML4_9BACT</name>
<evidence type="ECO:0000256" key="2">
    <source>
        <dbReference type="ARBA" id="ARBA00022741"/>
    </source>
</evidence>
<comment type="similarity">
    <text evidence="1">Belongs to the ABC transporter superfamily.</text>
</comment>
<dbReference type="InterPro" id="IPR027417">
    <property type="entry name" value="P-loop_NTPase"/>
</dbReference>
<dbReference type="PROSITE" id="PS00211">
    <property type="entry name" value="ABC_TRANSPORTER_1"/>
    <property type="match status" value="1"/>
</dbReference>
<keyword evidence="4" id="KW-1278">Translocase</keyword>
<dbReference type="KEGG" id="agi:FSB73_11430"/>
<gene>
    <name evidence="6" type="ORF">FSB73_11430</name>
</gene>
<dbReference type="Pfam" id="PF00005">
    <property type="entry name" value="ABC_tran"/>
    <property type="match status" value="1"/>
</dbReference>
<dbReference type="InterPro" id="IPR017871">
    <property type="entry name" value="ABC_transporter-like_CS"/>
</dbReference>
<dbReference type="EMBL" id="CP042434">
    <property type="protein sequence ID" value="QEC72192.1"/>
    <property type="molecule type" value="Genomic_DNA"/>
</dbReference>
<evidence type="ECO:0000259" key="5">
    <source>
        <dbReference type="PROSITE" id="PS50893"/>
    </source>
</evidence>
<accession>A0A5B8VML4</accession>
<keyword evidence="3 6" id="KW-0067">ATP-binding</keyword>
<dbReference type="GO" id="GO:0016887">
    <property type="term" value="F:ATP hydrolysis activity"/>
    <property type="evidence" value="ECO:0007669"/>
    <property type="project" value="InterPro"/>
</dbReference>
<dbReference type="OrthoDB" id="1098100at2"/>
<dbReference type="Proteomes" id="UP000321291">
    <property type="component" value="Chromosome"/>
</dbReference>
<dbReference type="PROSITE" id="PS50893">
    <property type="entry name" value="ABC_TRANSPORTER_2"/>
    <property type="match status" value="1"/>
</dbReference>
<keyword evidence="7" id="KW-1185">Reference proteome</keyword>
<evidence type="ECO:0000256" key="1">
    <source>
        <dbReference type="ARBA" id="ARBA00005417"/>
    </source>
</evidence>
<dbReference type="GO" id="GO:0005524">
    <property type="term" value="F:ATP binding"/>
    <property type="evidence" value="ECO:0007669"/>
    <property type="project" value="UniProtKB-KW"/>
</dbReference>
<dbReference type="PANTHER" id="PTHR42798:SF7">
    <property type="entry name" value="ALPHA-D-RIBOSE 1-METHYLPHOSPHONATE 5-TRIPHOSPHATE SYNTHASE SUBUNIT PHNL"/>
    <property type="match status" value="1"/>
</dbReference>
<sequence>MEITLENIIPIPLKENLEKRPSQVWQSKVHFGPGTKVKIKAPSGTGKTTLVHFLYGLRADYTGTLHWDTKALNKLDADQVARYRQSEISVVFQDLRLFAHLTARENIELNRVLQPKEPYYPDTVIQEMATTLQVDHILDQACGICSYGEQQRVAIIRALVQPFSLLIMDEPFSHLDQNNAQKAAALIDSECDKRGAGLVLTDLEEDSFFNYNTYLSL</sequence>
<reference evidence="6 7" key="1">
    <citation type="journal article" date="2017" name="Int. J. Syst. Evol. Microbiol.">
        <title>Arachidicoccus ginsenosidivorans sp. nov., with ginsenoside-converting activity isolated from ginseng cultivating soil.</title>
        <authorList>
            <person name="Siddiqi M.Z."/>
            <person name="Aslam Z."/>
            <person name="Im W.T."/>
        </authorList>
    </citation>
    <scope>NUCLEOTIDE SEQUENCE [LARGE SCALE GENOMIC DNA]</scope>
    <source>
        <strain evidence="6 7">Gsoil 809</strain>
    </source>
</reference>
<dbReference type="PANTHER" id="PTHR42798">
    <property type="entry name" value="LIPOPROTEIN-RELEASING SYSTEM ATP-BINDING PROTEIN LOLD"/>
    <property type="match status" value="1"/>
</dbReference>
<dbReference type="AlphaFoldDB" id="A0A5B8VML4"/>
<evidence type="ECO:0000256" key="4">
    <source>
        <dbReference type="ARBA" id="ARBA00022967"/>
    </source>
</evidence>
<evidence type="ECO:0000313" key="7">
    <source>
        <dbReference type="Proteomes" id="UP000321291"/>
    </source>
</evidence>
<organism evidence="6 7">
    <name type="scientific">Arachidicoccus ginsenosidivorans</name>
    <dbReference type="NCBI Taxonomy" id="496057"/>
    <lineage>
        <taxon>Bacteria</taxon>
        <taxon>Pseudomonadati</taxon>
        <taxon>Bacteroidota</taxon>
        <taxon>Chitinophagia</taxon>
        <taxon>Chitinophagales</taxon>
        <taxon>Chitinophagaceae</taxon>
        <taxon>Arachidicoccus</taxon>
    </lineage>
</organism>
<dbReference type="SUPFAM" id="SSF52540">
    <property type="entry name" value="P-loop containing nucleoside triphosphate hydrolases"/>
    <property type="match status" value="1"/>
</dbReference>
<keyword evidence="2" id="KW-0547">Nucleotide-binding</keyword>
<proteinExistence type="inferred from homology"/>
<dbReference type="RefSeq" id="WP_146782079.1">
    <property type="nucleotide sequence ID" value="NZ_CP042434.1"/>
</dbReference>